<dbReference type="Proteomes" id="UP000033121">
    <property type="component" value="Unassembled WGS sequence"/>
</dbReference>
<organism evidence="1 2">
    <name type="scientific">Flavihumibacter petaseus NBRC 106054</name>
    <dbReference type="NCBI Taxonomy" id="1220578"/>
    <lineage>
        <taxon>Bacteria</taxon>
        <taxon>Pseudomonadati</taxon>
        <taxon>Bacteroidota</taxon>
        <taxon>Chitinophagia</taxon>
        <taxon>Chitinophagales</taxon>
        <taxon>Chitinophagaceae</taxon>
        <taxon>Flavihumibacter</taxon>
    </lineage>
</organism>
<dbReference type="Pfam" id="PF11138">
    <property type="entry name" value="DUF2911"/>
    <property type="match status" value="1"/>
</dbReference>
<dbReference type="InterPro" id="IPR021314">
    <property type="entry name" value="DUF2911"/>
</dbReference>
<evidence type="ECO:0000313" key="1">
    <source>
        <dbReference type="EMBL" id="GAO45476.1"/>
    </source>
</evidence>
<keyword evidence="2" id="KW-1185">Reference proteome</keyword>
<accession>A0A0E9N704</accession>
<gene>
    <name evidence="1" type="ORF">FPE01S_05_01710</name>
</gene>
<comment type="caution">
    <text evidence="1">The sequence shown here is derived from an EMBL/GenBank/DDBJ whole genome shotgun (WGS) entry which is preliminary data.</text>
</comment>
<proteinExistence type="predicted"/>
<reference evidence="1 2" key="1">
    <citation type="submission" date="2015-04" db="EMBL/GenBank/DDBJ databases">
        <title>Whole genome shotgun sequence of Flavihumibacter petaseus NBRC 106054.</title>
        <authorList>
            <person name="Miyazawa S."/>
            <person name="Hosoyama A."/>
            <person name="Hashimoto M."/>
            <person name="Noguchi M."/>
            <person name="Tsuchikane K."/>
            <person name="Ohji S."/>
            <person name="Yamazoe A."/>
            <person name="Ichikawa N."/>
            <person name="Kimura A."/>
            <person name="Fujita N."/>
        </authorList>
    </citation>
    <scope>NUCLEOTIDE SEQUENCE [LARGE SCALE GENOMIC DNA]</scope>
    <source>
        <strain evidence="1 2">NBRC 106054</strain>
    </source>
</reference>
<evidence type="ECO:0008006" key="3">
    <source>
        <dbReference type="Google" id="ProtNLM"/>
    </source>
</evidence>
<dbReference type="AlphaFoldDB" id="A0A0E9N704"/>
<dbReference type="STRING" id="1220578.FPE01S_05_01710"/>
<sequence>MEASAQATEVCYNPNLVKDTSKKSINAMAVGVVSGDSIRIAYHSPAVRKRVIWGGLVPYDEVWVTGAHDATTIEIGKTMIIAGKELAPGKYALFTIPGKKEWMVIINRHWQQHLASEYDQKDDAVRLKVRPKKNGHTERLQYFITGTTRNAGKIAMAWEQIIIEFPFSINN</sequence>
<name>A0A0E9N704_9BACT</name>
<dbReference type="EMBL" id="BBWV01000005">
    <property type="protein sequence ID" value="GAO45476.1"/>
    <property type="molecule type" value="Genomic_DNA"/>
</dbReference>
<evidence type="ECO:0000313" key="2">
    <source>
        <dbReference type="Proteomes" id="UP000033121"/>
    </source>
</evidence>
<protein>
    <recommendedName>
        <fullName evidence="3">DUF2911 domain-containing protein</fullName>
    </recommendedName>
</protein>